<dbReference type="Proteomes" id="UP000252517">
    <property type="component" value="Unassembled WGS sequence"/>
</dbReference>
<dbReference type="AlphaFoldDB" id="A0A367WU21"/>
<evidence type="ECO:0000313" key="2">
    <source>
        <dbReference type="Proteomes" id="UP000252517"/>
    </source>
</evidence>
<dbReference type="EMBL" id="JPWH01000018">
    <property type="protein sequence ID" value="RCK44877.1"/>
    <property type="molecule type" value="Genomic_DNA"/>
</dbReference>
<comment type="caution">
    <text evidence="1">The sequence shown here is derived from an EMBL/GenBank/DDBJ whole genome shotgun (WGS) entry which is preliminary data.</text>
</comment>
<evidence type="ECO:0000313" key="1">
    <source>
        <dbReference type="EMBL" id="RCK44877.1"/>
    </source>
</evidence>
<proteinExistence type="predicted"/>
<sequence>MLPNANMRSDQTGNLRAGVALQQFPMLSGARRLIINVSPRQARPDMFLVGHSAFLAGISGQI</sequence>
<protein>
    <submittedName>
        <fullName evidence="1">Uncharacterized protein</fullName>
    </submittedName>
</protein>
<name>A0A367WU21_9PROT</name>
<reference evidence="1 2" key="1">
    <citation type="submission" date="2014-07" db="EMBL/GenBank/DDBJ databases">
        <title>Draft genome sequence of Thalassospira profundimaris S25-3-2.</title>
        <authorList>
            <person name="Lai Q."/>
            <person name="Shao Z."/>
        </authorList>
    </citation>
    <scope>NUCLEOTIDE SEQUENCE [LARGE SCALE GENOMIC DNA]</scope>
    <source>
        <strain evidence="1 2">S25-3-2</strain>
    </source>
</reference>
<organism evidence="1 2">
    <name type="scientific">Thalassospira profundimaris</name>
    <dbReference type="NCBI Taxonomy" id="502049"/>
    <lineage>
        <taxon>Bacteria</taxon>
        <taxon>Pseudomonadati</taxon>
        <taxon>Pseudomonadota</taxon>
        <taxon>Alphaproteobacteria</taxon>
        <taxon>Rhodospirillales</taxon>
        <taxon>Thalassospiraceae</taxon>
        <taxon>Thalassospira</taxon>
    </lineage>
</organism>
<gene>
    <name evidence="1" type="ORF">TH25_18440</name>
</gene>
<accession>A0A367WU21</accession>